<dbReference type="AlphaFoldDB" id="A0A2M9HFD5"/>
<dbReference type="GO" id="GO:0005886">
    <property type="term" value="C:plasma membrane"/>
    <property type="evidence" value="ECO:0007669"/>
    <property type="project" value="UniProtKB-SubCell"/>
</dbReference>
<evidence type="ECO:0000256" key="4">
    <source>
        <dbReference type="ARBA" id="ARBA00023136"/>
    </source>
</evidence>
<comment type="caution">
    <text evidence="7">The sequence shown here is derived from an EMBL/GenBank/DDBJ whole genome shotgun (WGS) entry which is preliminary data.</text>
</comment>
<evidence type="ECO:0000256" key="5">
    <source>
        <dbReference type="SAM" id="Phobius"/>
    </source>
</evidence>
<dbReference type="PANTHER" id="PTHR23528:SF1">
    <property type="entry name" value="MAJOR FACILITATOR SUPERFAMILY (MFS) PROFILE DOMAIN-CONTAINING PROTEIN"/>
    <property type="match status" value="1"/>
</dbReference>
<dbReference type="Gene3D" id="1.20.1250.20">
    <property type="entry name" value="MFS general substrate transporter like domains"/>
    <property type="match status" value="2"/>
</dbReference>
<name>A0A2M9HFD5_9BIFI</name>
<protein>
    <submittedName>
        <fullName evidence="7">Transporter</fullName>
    </submittedName>
</protein>
<feature type="transmembrane region" description="Helical" evidence="5">
    <location>
        <begin position="373"/>
        <end position="393"/>
    </location>
</feature>
<keyword evidence="2 5" id="KW-0812">Transmembrane</keyword>
<keyword evidence="4 5" id="KW-0472">Membrane</keyword>
<comment type="subcellular location">
    <subcellularLocation>
        <location evidence="1">Cell membrane</location>
        <topology evidence="1">Multi-pass membrane protein</topology>
    </subcellularLocation>
</comment>
<proteinExistence type="predicted"/>
<feature type="transmembrane region" description="Helical" evidence="5">
    <location>
        <begin position="152"/>
        <end position="175"/>
    </location>
</feature>
<dbReference type="PROSITE" id="PS50850">
    <property type="entry name" value="MFS"/>
    <property type="match status" value="1"/>
</dbReference>
<feature type="transmembrane region" description="Helical" evidence="5">
    <location>
        <begin position="329"/>
        <end position="352"/>
    </location>
</feature>
<feature type="transmembrane region" description="Helical" evidence="5">
    <location>
        <begin position="305"/>
        <end position="323"/>
    </location>
</feature>
<evidence type="ECO:0000313" key="7">
    <source>
        <dbReference type="EMBL" id="PJM75528.1"/>
    </source>
</evidence>
<feature type="transmembrane region" description="Helical" evidence="5">
    <location>
        <begin position="240"/>
        <end position="261"/>
    </location>
</feature>
<evidence type="ECO:0000256" key="1">
    <source>
        <dbReference type="ARBA" id="ARBA00004651"/>
    </source>
</evidence>
<dbReference type="SUPFAM" id="SSF103473">
    <property type="entry name" value="MFS general substrate transporter"/>
    <property type="match status" value="1"/>
</dbReference>
<feature type="domain" description="Major facilitator superfamily (MFS) profile" evidence="6">
    <location>
        <begin position="20"/>
        <end position="424"/>
    </location>
</feature>
<dbReference type="PANTHER" id="PTHR23528">
    <property type="match status" value="1"/>
</dbReference>
<dbReference type="GO" id="GO:0022857">
    <property type="term" value="F:transmembrane transporter activity"/>
    <property type="evidence" value="ECO:0007669"/>
    <property type="project" value="InterPro"/>
</dbReference>
<feature type="transmembrane region" description="Helical" evidence="5">
    <location>
        <begin position="21"/>
        <end position="43"/>
    </location>
</feature>
<reference evidence="7 8" key="1">
    <citation type="submission" date="2017-10" db="EMBL/GenBank/DDBJ databases">
        <title>Draft genome sequences of strains TRE 1, TRE 9, TRE H and TRI 7, isolated from tamarins, belonging to four potential novel Bifidobacterium species.</title>
        <authorList>
            <person name="Mattarelli P."/>
            <person name="Modesto M."/>
            <person name="Puglisi E."/>
            <person name="Morelli L."/>
            <person name="Spezio C."/>
            <person name="Bonetti A."/>
            <person name="Sandri C."/>
        </authorList>
    </citation>
    <scope>NUCLEOTIDE SEQUENCE [LARGE SCALE GENOMIC DNA]</scope>
    <source>
        <strain evidence="8">TRI7</strain>
    </source>
</reference>
<feature type="transmembrane region" description="Helical" evidence="5">
    <location>
        <begin position="181"/>
        <end position="200"/>
    </location>
</feature>
<dbReference type="EMBL" id="PEBK01000003">
    <property type="protein sequence ID" value="PJM75528.1"/>
    <property type="molecule type" value="Genomic_DNA"/>
</dbReference>
<dbReference type="InterPro" id="IPR036259">
    <property type="entry name" value="MFS_trans_sf"/>
</dbReference>
<dbReference type="Pfam" id="PF07690">
    <property type="entry name" value="MFS_1"/>
    <property type="match status" value="1"/>
</dbReference>
<accession>A0A2M9HFD5</accession>
<evidence type="ECO:0000256" key="3">
    <source>
        <dbReference type="ARBA" id="ARBA00022989"/>
    </source>
</evidence>
<evidence type="ECO:0000256" key="2">
    <source>
        <dbReference type="ARBA" id="ARBA00022692"/>
    </source>
</evidence>
<feature type="transmembrane region" description="Helical" evidence="5">
    <location>
        <begin position="55"/>
        <end position="80"/>
    </location>
</feature>
<dbReference type="RefSeq" id="WP_100512532.1">
    <property type="nucleotide sequence ID" value="NZ_PEBK01000003.1"/>
</dbReference>
<dbReference type="OrthoDB" id="181905at2"/>
<keyword evidence="8" id="KW-1185">Reference proteome</keyword>
<evidence type="ECO:0000313" key="8">
    <source>
        <dbReference type="Proteomes" id="UP000231451"/>
    </source>
</evidence>
<evidence type="ECO:0000259" key="6">
    <source>
        <dbReference type="PROSITE" id="PS50850"/>
    </source>
</evidence>
<feature type="transmembrane region" description="Helical" evidence="5">
    <location>
        <begin position="117"/>
        <end position="140"/>
    </location>
</feature>
<dbReference type="InterPro" id="IPR020846">
    <property type="entry name" value="MFS_dom"/>
</dbReference>
<dbReference type="Proteomes" id="UP000231451">
    <property type="component" value="Unassembled WGS sequence"/>
</dbReference>
<keyword evidence="3 5" id="KW-1133">Transmembrane helix</keyword>
<feature type="transmembrane region" description="Helical" evidence="5">
    <location>
        <begin position="399"/>
        <end position="420"/>
    </location>
</feature>
<dbReference type="InterPro" id="IPR011701">
    <property type="entry name" value="MFS"/>
</dbReference>
<gene>
    <name evidence="7" type="ORF">CSQ87_03655</name>
</gene>
<feature type="transmembrane region" description="Helical" evidence="5">
    <location>
        <begin position="92"/>
        <end position="111"/>
    </location>
</feature>
<sequence length="424" mass="44351">MSAATSSAPSAPTSAKIGRYIAGYIVFWLFTATGVTMVANVLMPQFVKNIGAANPAAVIGTASSIAMIVAMISNVVFGAISDRTRTKFGRRAPWLVIGGIVSIISFAMMPLQTTGVGVIAVYSIAQIGMNIMYAPFYAVLSDNVPEEKRGTVSMANGLGNSIGCGIGPMLGSYFISSVTQGLLIGAALVGLGGIVVAVVFPNRNDVAVMKTAERPDRTIMQQLIYTLTPPRKCPDFWKAFVGRTCIMLAVQMISSYLLYLVQDYLHFSKTESAALIGTYSLIVTIASFVTLAVGPLSDKLHRRKMPAYIAVVLICASFGFWLLGGYGLVASSTAVIIAAVLYGAGYGSFTAIDQALNVDVLPNKEDAGKDLGFINVGTTAGMAAGALCTSSLYSLTGSYAVVFPVAIGMSLIGAVSISLIKSVK</sequence>
<organism evidence="7 8">
    <name type="scientific">Bifidobacterium simiarum</name>
    <dbReference type="NCBI Taxonomy" id="2045441"/>
    <lineage>
        <taxon>Bacteria</taxon>
        <taxon>Bacillati</taxon>
        <taxon>Actinomycetota</taxon>
        <taxon>Actinomycetes</taxon>
        <taxon>Bifidobacteriales</taxon>
        <taxon>Bifidobacteriaceae</taxon>
        <taxon>Bifidobacterium</taxon>
    </lineage>
</organism>
<feature type="transmembrane region" description="Helical" evidence="5">
    <location>
        <begin position="273"/>
        <end position="293"/>
    </location>
</feature>